<evidence type="ECO:0000313" key="3">
    <source>
        <dbReference type="Proteomes" id="UP001291623"/>
    </source>
</evidence>
<proteinExistence type="predicted"/>
<reference evidence="2" key="1">
    <citation type="submission" date="2023-12" db="EMBL/GenBank/DDBJ databases">
        <title>Genome assembly of Anisodus tanguticus.</title>
        <authorList>
            <person name="Wang Y.-J."/>
        </authorList>
    </citation>
    <scope>NUCLEOTIDE SEQUENCE</scope>
    <source>
        <strain evidence="2">KB-2021</strain>
        <tissue evidence="2">Leaf</tissue>
    </source>
</reference>
<protein>
    <submittedName>
        <fullName evidence="2">Uncharacterized protein</fullName>
    </submittedName>
</protein>
<sequence>MYAHSASNSHCAGFSIHVKAEVILWVGHTDDALLVVLGDSSTGLTCQSPVDKADKEVYYYCYDFSISFCFGISLAFIFVSRLNFEQYHLGVDFSNSTFLLRQLQIN</sequence>
<dbReference type="EMBL" id="JAVYJV010000017">
    <property type="protein sequence ID" value="KAK4348878.1"/>
    <property type="molecule type" value="Genomic_DNA"/>
</dbReference>
<evidence type="ECO:0000313" key="2">
    <source>
        <dbReference type="EMBL" id="KAK4348878.1"/>
    </source>
</evidence>
<gene>
    <name evidence="2" type="ORF">RND71_031633</name>
</gene>
<keyword evidence="1" id="KW-0812">Transmembrane</keyword>
<evidence type="ECO:0000256" key="1">
    <source>
        <dbReference type="SAM" id="Phobius"/>
    </source>
</evidence>
<keyword evidence="1" id="KW-0472">Membrane</keyword>
<keyword evidence="3" id="KW-1185">Reference proteome</keyword>
<keyword evidence="1" id="KW-1133">Transmembrane helix</keyword>
<feature type="transmembrane region" description="Helical" evidence="1">
    <location>
        <begin position="57"/>
        <end position="79"/>
    </location>
</feature>
<organism evidence="2 3">
    <name type="scientific">Anisodus tanguticus</name>
    <dbReference type="NCBI Taxonomy" id="243964"/>
    <lineage>
        <taxon>Eukaryota</taxon>
        <taxon>Viridiplantae</taxon>
        <taxon>Streptophyta</taxon>
        <taxon>Embryophyta</taxon>
        <taxon>Tracheophyta</taxon>
        <taxon>Spermatophyta</taxon>
        <taxon>Magnoliopsida</taxon>
        <taxon>eudicotyledons</taxon>
        <taxon>Gunneridae</taxon>
        <taxon>Pentapetalae</taxon>
        <taxon>asterids</taxon>
        <taxon>lamiids</taxon>
        <taxon>Solanales</taxon>
        <taxon>Solanaceae</taxon>
        <taxon>Solanoideae</taxon>
        <taxon>Hyoscyameae</taxon>
        <taxon>Anisodus</taxon>
    </lineage>
</organism>
<dbReference type="Proteomes" id="UP001291623">
    <property type="component" value="Unassembled WGS sequence"/>
</dbReference>
<dbReference type="AlphaFoldDB" id="A0AAE1UXN6"/>
<accession>A0AAE1UXN6</accession>
<comment type="caution">
    <text evidence="2">The sequence shown here is derived from an EMBL/GenBank/DDBJ whole genome shotgun (WGS) entry which is preliminary data.</text>
</comment>
<name>A0AAE1UXN6_9SOLA</name>